<comment type="caution">
    <text evidence="6">The sequence shown here is derived from an EMBL/GenBank/DDBJ whole genome shotgun (WGS) entry which is preliminary data.</text>
</comment>
<dbReference type="Proteomes" id="UP000282957">
    <property type="component" value="Unassembled WGS sequence"/>
</dbReference>
<dbReference type="GO" id="GO:0032259">
    <property type="term" value="P:methylation"/>
    <property type="evidence" value="ECO:0007669"/>
    <property type="project" value="UniProtKB-KW"/>
</dbReference>
<dbReference type="EMBL" id="SACL01000002">
    <property type="protein sequence ID" value="RVT97616.1"/>
    <property type="molecule type" value="Genomic_DNA"/>
</dbReference>
<dbReference type="GO" id="GO:0008168">
    <property type="term" value="F:methyltransferase activity"/>
    <property type="evidence" value="ECO:0007669"/>
    <property type="project" value="UniProtKB-KW"/>
</dbReference>
<keyword evidence="7" id="KW-1185">Reference proteome</keyword>
<comment type="similarity">
    <text evidence="1">Belongs to the CFA/CMAS family.</text>
</comment>
<proteinExistence type="inferred from homology"/>
<organism evidence="6 7">
    <name type="scientific">Rhodovarius crocodyli</name>
    <dbReference type="NCBI Taxonomy" id="1979269"/>
    <lineage>
        <taxon>Bacteria</taxon>
        <taxon>Pseudomonadati</taxon>
        <taxon>Pseudomonadota</taxon>
        <taxon>Alphaproteobacteria</taxon>
        <taxon>Acetobacterales</taxon>
        <taxon>Roseomonadaceae</taxon>
        <taxon>Rhodovarius</taxon>
    </lineage>
</organism>
<evidence type="ECO:0000256" key="1">
    <source>
        <dbReference type="ARBA" id="ARBA00010815"/>
    </source>
</evidence>
<reference evidence="6 7" key="1">
    <citation type="submission" date="2019-01" db="EMBL/GenBank/DDBJ databases">
        <authorList>
            <person name="Chen W.-M."/>
        </authorList>
    </citation>
    <scope>NUCLEOTIDE SEQUENCE [LARGE SCALE GENOMIC DNA]</scope>
    <source>
        <strain evidence="6 7">CCP-6</strain>
    </source>
</reference>
<keyword evidence="3 6" id="KW-0808">Transferase</keyword>
<dbReference type="Pfam" id="PF02353">
    <property type="entry name" value="CMAS"/>
    <property type="match status" value="1"/>
</dbReference>
<keyword evidence="5" id="KW-0443">Lipid metabolism</keyword>
<dbReference type="PIRSF" id="PIRSF003085">
    <property type="entry name" value="CMAS"/>
    <property type="match status" value="1"/>
</dbReference>
<accession>A0A437MJ16</accession>
<keyword evidence="2 6" id="KW-0489">Methyltransferase</keyword>
<dbReference type="Gene3D" id="3.40.50.150">
    <property type="entry name" value="Vaccinia Virus protein VP39"/>
    <property type="match status" value="1"/>
</dbReference>
<protein>
    <submittedName>
        <fullName evidence="6">Class I SAM-dependent methyltransferase</fullName>
    </submittedName>
</protein>
<dbReference type="PANTHER" id="PTHR43667:SF1">
    <property type="entry name" value="CYCLOPROPANE-FATTY-ACYL-PHOSPHOLIPID SYNTHASE"/>
    <property type="match status" value="1"/>
</dbReference>
<evidence type="ECO:0000256" key="5">
    <source>
        <dbReference type="ARBA" id="ARBA00023098"/>
    </source>
</evidence>
<dbReference type="OrthoDB" id="9782855at2"/>
<evidence type="ECO:0000256" key="4">
    <source>
        <dbReference type="ARBA" id="ARBA00022691"/>
    </source>
</evidence>
<dbReference type="AlphaFoldDB" id="A0A437MJ16"/>
<evidence type="ECO:0000313" key="7">
    <source>
        <dbReference type="Proteomes" id="UP000282957"/>
    </source>
</evidence>
<dbReference type="SUPFAM" id="SSF53335">
    <property type="entry name" value="S-adenosyl-L-methionine-dependent methyltransferases"/>
    <property type="match status" value="1"/>
</dbReference>
<evidence type="ECO:0000256" key="2">
    <source>
        <dbReference type="ARBA" id="ARBA00022603"/>
    </source>
</evidence>
<gene>
    <name evidence="6" type="ORF">EOD42_07275</name>
</gene>
<keyword evidence="4" id="KW-0949">S-adenosyl-L-methionine</keyword>
<evidence type="ECO:0000256" key="3">
    <source>
        <dbReference type="ARBA" id="ARBA00022679"/>
    </source>
</evidence>
<dbReference type="InterPro" id="IPR003333">
    <property type="entry name" value="CMAS"/>
</dbReference>
<dbReference type="GO" id="GO:0008610">
    <property type="term" value="P:lipid biosynthetic process"/>
    <property type="evidence" value="ECO:0007669"/>
    <property type="project" value="InterPro"/>
</dbReference>
<name>A0A437MJ16_9PROT</name>
<dbReference type="InterPro" id="IPR050723">
    <property type="entry name" value="CFA/CMAS"/>
</dbReference>
<sequence length="416" mass="46915">MLQTLIRSVLGNFTRQGRLNLRLPDGTTVALGPPGEAGSAPVAGMHLKTANAIRRLVLDPAMAFGELYMDGEIEPLDCSIHDLLRLLTLNQAIAGDPGLGRWLDRLRRLARRSVQLNPAGRSKRNVAHHYDLNGQLYAFILDEDRQYSCAYFRTGRETLEEAQRDKKRHIAAKLRLDRPGLEVLDIGCGWGGMALTLARDHGARVTGVTLSEEQLAHARARAQAEGLQDRVRFELMDYRAWDRPVDRVVSVGMVEHVGINHFATYFGTIARHLKEDGVALVHGIGRSDGPGTTNPWMQKYIFPGGYSPALSEVVPAVEKAGLWVTDIEVLRLHYARTLAEWRARFLLHREEIKALYDERFCRMFEMYLSGSEFAFRHGGHMVWQVQLARRVDALPLTRDYMLEEERAAQSLVTTRA</sequence>
<dbReference type="InterPro" id="IPR029063">
    <property type="entry name" value="SAM-dependent_MTases_sf"/>
</dbReference>
<dbReference type="PANTHER" id="PTHR43667">
    <property type="entry name" value="CYCLOPROPANE-FATTY-ACYL-PHOSPHOLIPID SYNTHASE"/>
    <property type="match status" value="1"/>
</dbReference>
<dbReference type="CDD" id="cd02440">
    <property type="entry name" value="AdoMet_MTases"/>
    <property type="match status" value="1"/>
</dbReference>
<evidence type="ECO:0000313" key="6">
    <source>
        <dbReference type="EMBL" id="RVT97616.1"/>
    </source>
</evidence>